<proteinExistence type="predicted"/>
<accession>A0A9C6XTQ9</accession>
<evidence type="ECO:0000313" key="4">
    <source>
        <dbReference type="RefSeq" id="XP_052132706.1"/>
    </source>
</evidence>
<evidence type="ECO:0000256" key="1">
    <source>
        <dbReference type="SAM" id="MobiDB-lite"/>
    </source>
</evidence>
<dbReference type="KEGG" id="foc:127751130"/>
<dbReference type="RefSeq" id="XP_052130181.1">
    <property type="nucleotide sequence ID" value="XM_052274221.1"/>
</dbReference>
<feature type="non-terminal residue" evidence="3">
    <location>
        <position position="1"/>
    </location>
</feature>
<gene>
    <name evidence="3" type="primary">LOC127751130</name>
    <name evidence="4" type="synonym">LOC127752125</name>
</gene>
<dbReference type="KEGG" id="foc:127752125"/>
<sequence>TQVQKKIIRDFLECPSHLKFKILEIVEKVEDTDELVESLKTEGFCSGEMLKFLLDILVDHLYSLHSDPNALLTIEPEAMAVSLVATFPKFAQRCTKEGEKPWTWLFGKSNGVGKLANNIANRQKLQDTPRARSGGQRKAPQKKEQPVILKRAIDPSELSNETKYLGCISHIDSNKVTIVSLAKQTFQERRNYVMDEKYLLDSVLQQFKYLKAFKGEMIFLEFELMNPTMGDNLIRDGHQYIEKLLKLGYAEPKKYGSVSNLTKDDCLNALMILTKFLPLPKRVYAHEKKMSLVAELDHIYQLVPVGSGVELEISRRREECRHPIQPYVMAMGDRDQIVSQYLVLGDGHSIQLPEQPTLKTIDLLLKAHYVFNVPYYLAWKNAFRFLSVQILGLPLENPRQSSFTAEHVELFNRF</sequence>
<dbReference type="OrthoDB" id="8193468at2759"/>
<organism evidence="2 3">
    <name type="scientific">Frankliniella occidentalis</name>
    <name type="common">Western flower thrips</name>
    <name type="synonym">Euthrips occidentalis</name>
    <dbReference type="NCBI Taxonomy" id="133901"/>
    <lineage>
        <taxon>Eukaryota</taxon>
        <taxon>Metazoa</taxon>
        <taxon>Ecdysozoa</taxon>
        <taxon>Arthropoda</taxon>
        <taxon>Hexapoda</taxon>
        <taxon>Insecta</taxon>
        <taxon>Pterygota</taxon>
        <taxon>Neoptera</taxon>
        <taxon>Paraneoptera</taxon>
        <taxon>Thysanoptera</taxon>
        <taxon>Terebrantia</taxon>
        <taxon>Thripoidea</taxon>
        <taxon>Thripidae</taxon>
        <taxon>Frankliniella</taxon>
    </lineage>
</organism>
<evidence type="ECO:0000313" key="2">
    <source>
        <dbReference type="Proteomes" id="UP000504606"/>
    </source>
</evidence>
<keyword evidence="2" id="KW-1185">Reference proteome</keyword>
<evidence type="ECO:0000313" key="3">
    <source>
        <dbReference type="RefSeq" id="XP_052130181.1"/>
    </source>
</evidence>
<reference evidence="3 4" key="1">
    <citation type="submission" date="2025-04" db="UniProtKB">
        <authorList>
            <consortium name="RefSeq"/>
        </authorList>
    </citation>
    <scope>IDENTIFICATION</scope>
    <source>
        <tissue evidence="3 4">Whole organism</tissue>
    </source>
</reference>
<name>A0A9C6XTQ9_FRAOC</name>
<dbReference type="RefSeq" id="XP_052132706.1">
    <property type="nucleotide sequence ID" value="XM_052276746.1"/>
</dbReference>
<protein>
    <submittedName>
        <fullName evidence="3">Uncharacterized protein LOC127751130</fullName>
    </submittedName>
    <submittedName>
        <fullName evidence="4">Uncharacterized protein LOC127752125</fullName>
    </submittedName>
</protein>
<feature type="region of interest" description="Disordered" evidence="1">
    <location>
        <begin position="123"/>
        <end position="146"/>
    </location>
</feature>
<dbReference type="AlphaFoldDB" id="A0A9C6XTQ9"/>
<dbReference type="GeneID" id="127751130"/>
<dbReference type="Proteomes" id="UP000504606">
    <property type="component" value="Unplaced"/>
</dbReference>